<evidence type="ECO:0000256" key="1">
    <source>
        <dbReference type="SAM" id="MobiDB-lite"/>
    </source>
</evidence>
<dbReference type="EMBL" id="JACEIK010000031">
    <property type="protein sequence ID" value="MCD7447186.1"/>
    <property type="molecule type" value="Genomic_DNA"/>
</dbReference>
<feature type="compositionally biased region" description="Polar residues" evidence="1">
    <location>
        <begin position="55"/>
        <end position="76"/>
    </location>
</feature>
<accession>A0ABS8RK45</accession>
<gene>
    <name evidence="2" type="ORF">HAX54_025532</name>
</gene>
<evidence type="ECO:0000313" key="3">
    <source>
        <dbReference type="Proteomes" id="UP000823775"/>
    </source>
</evidence>
<comment type="caution">
    <text evidence="2">The sequence shown here is derived from an EMBL/GenBank/DDBJ whole genome shotgun (WGS) entry which is preliminary data.</text>
</comment>
<sequence length="83" mass="8949">YNHYCTEPGPLSSVLFLDVTHVLSVALNKNRAKHDPLPHSLPLTTIIHGRDEAHPSTQGELPSEVSKTAPDSSPKPSVTALDD</sequence>
<name>A0ABS8RK45_DATST</name>
<reference evidence="2 3" key="1">
    <citation type="journal article" date="2021" name="BMC Genomics">
        <title>Datura genome reveals duplications of psychoactive alkaloid biosynthetic genes and high mutation rate following tissue culture.</title>
        <authorList>
            <person name="Rajewski A."/>
            <person name="Carter-House D."/>
            <person name="Stajich J."/>
            <person name="Litt A."/>
        </authorList>
    </citation>
    <scope>NUCLEOTIDE SEQUENCE [LARGE SCALE GENOMIC DNA]</scope>
    <source>
        <strain evidence="2">AR-01</strain>
    </source>
</reference>
<keyword evidence="3" id="KW-1185">Reference proteome</keyword>
<evidence type="ECO:0000313" key="2">
    <source>
        <dbReference type="EMBL" id="MCD7447186.1"/>
    </source>
</evidence>
<protein>
    <submittedName>
        <fullName evidence="2">Uncharacterized protein</fullName>
    </submittedName>
</protein>
<proteinExistence type="predicted"/>
<feature type="non-terminal residue" evidence="2">
    <location>
        <position position="1"/>
    </location>
</feature>
<organism evidence="2 3">
    <name type="scientific">Datura stramonium</name>
    <name type="common">Jimsonweed</name>
    <name type="synonym">Common thornapple</name>
    <dbReference type="NCBI Taxonomy" id="4076"/>
    <lineage>
        <taxon>Eukaryota</taxon>
        <taxon>Viridiplantae</taxon>
        <taxon>Streptophyta</taxon>
        <taxon>Embryophyta</taxon>
        <taxon>Tracheophyta</taxon>
        <taxon>Spermatophyta</taxon>
        <taxon>Magnoliopsida</taxon>
        <taxon>eudicotyledons</taxon>
        <taxon>Gunneridae</taxon>
        <taxon>Pentapetalae</taxon>
        <taxon>asterids</taxon>
        <taxon>lamiids</taxon>
        <taxon>Solanales</taxon>
        <taxon>Solanaceae</taxon>
        <taxon>Solanoideae</taxon>
        <taxon>Datureae</taxon>
        <taxon>Datura</taxon>
    </lineage>
</organism>
<dbReference type="Proteomes" id="UP000823775">
    <property type="component" value="Unassembled WGS sequence"/>
</dbReference>
<feature type="region of interest" description="Disordered" evidence="1">
    <location>
        <begin position="46"/>
        <end position="83"/>
    </location>
</feature>